<accession>A0AAW2ERV2</accession>
<dbReference type="EMBL" id="JADYXP020000018">
    <property type="protein sequence ID" value="KAL0106461.1"/>
    <property type="molecule type" value="Genomic_DNA"/>
</dbReference>
<proteinExistence type="predicted"/>
<evidence type="ECO:0000256" key="1">
    <source>
        <dbReference type="ARBA" id="ARBA00022603"/>
    </source>
</evidence>
<name>A0AAW2ERV2_9HYME</name>
<dbReference type="PANTHER" id="PTHR12029:SF11">
    <property type="entry name" value="METHYLTRANSFERASE TARBP1-RELATED"/>
    <property type="match status" value="1"/>
</dbReference>
<keyword evidence="2" id="KW-0808">Transferase</keyword>
<dbReference type="InterPro" id="IPR029028">
    <property type="entry name" value="Alpha/beta_knot_MTases"/>
</dbReference>
<dbReference type="GO" id="GO:0030488">
    <property type="term" value="P:tRNA methylation"/>
    <property type="evidence" value="ECO:0007669"/>
    <property type="project" value="InterPro"/>
</dbReference>
<sequence>MDLHKRYLNFSTVKVSFLQILNSECKLNVYQMMQSYNHELTVEDLNTNKLELCRLLLCHEYQTAFYDIENSDSKKYTVPTDAEKLYFPSLKMIFPPNHVRSASQISLLCDIVILQLVLYHNANSIKQCLQNFLCLSNAYIAISESRIMYIKVSEYILEFIRLYELYATSEEIKELKDFSRMYLEIVKSWVKVKEDSEWTLFTVMFSKLVETFSPKYTVFPLWDYFLYEMNDLKEFLSVLNIMANICLTSSTSMSYIHQDIYCKNAFWLVILKGLRSPLQQYRKQALYIMKKAIDSMNEETVSNLAKSNFIKAEITPFICNQSHTFSLDCVKEKFFLVYEVLEEKQEHLITPVLSHIVDLVKVNKTHKVCGCFSIVWLQCIFEKVLLHENNHVAKWGVLYVCRLDDTIFTDEFLELFVKVLNNNFLYECQLDEDSPSIVRELSQFLRCAEKSDLLNRFIKKISNIAWGPVAIFYIIHALRTISEEGIQHSSWQATELSAVKSLVETNLSMHSHILRTASQIELLRAIPNYVRQMDDLSLLANVLAAFPPGEGLTRGTVPWNIITAWLEKLLDKNNVETFVLNVANTISEINPKTFAIIVYLLYNANFISFSNKLCNTAALLNNWLSFLHGIILRPYANVTSSMYVVEFMSHLLDLSAKNPADDMTNFISSHIPSSFDFLIKYMKNISEELTYEDYVRYTGIVHLHIVNAPFYMSTEHLKARIEALKHGSMHLINHLPSVNLQYLYGLHVLYLSQSALASPVTKDFLTKHLAMQTMDTDISTAKGKIASEYYLLFLKLMRHYLENSSMSSWLPIATILSNLQRFLEVGPLENVSEIAKILTILIDNKAVSDTSDREMLENTFNLGFKCIIGVKKNNVFWMALENLVGVIINNNFLILLNAVQFAKGYIAKLLDEGDNTPRFKRVILSKMKDLDVCNLMKLKNPLGNCFLHGSVYRRDKKIENHAHLFIVKHLGLYYPKHIFAMDYNNDAAIRAEAIILLHRIIHPELNYATTFVQLILDALEKNKTKRYFNDSFLHKLKHRTMQALLILEPVLNEESAFLLQKKLCDFIFSESNQSSVRIMQEWLLIRIFVRNSHLHDQLWSFFVKSIKQRPRCTISVASIVYHVAKLLSNENQKDFIHTALPYVAQCCLGHQFNVRLYNQFILTQLYELMKTTYGDDSISEYKGIYQAAVIVLQQEVLTKNSIKIQDDFYFSQFHPILDYSLQTIYYELPRLTNVSCDEWISPEVFKDLMFVQNNGTLKLYNANSFLGETKSSVYLPKPITGDAQAESLKNIETLMGLCDIQKKIDPSKPVNLCGEATSEFMLLQDTQSQEGLIVVASFIDRPPNLGGIARTCEIFGVKALVVANADCVKDKEFQFLSVSADKWLNMLQVKPHELQKFLLDRKDAGWSLIGVEQTVNSINLKTMQFKKKTILVLGNEKDGIPSNFIPLFDKCVEIPQMGVTRSLNVHVTAAICIWQYASQHVLK</sequence>
<dbReference type="PANTHER" id="PTHR12029">
    <property type="entry name" value="RNA METHYLTRANSFERASE"/>
    <property type="match status" value="1"/>
</dbReference>
<comment type="caution">
    <text evidence="4">The sequence shown here is derived from an EMBL/GenBank/DDBJ whole genome shotgun (WGS) entry which is preliminary data.</text>
</comment>
<dbReference type="CDD" id="cd18091">
    <property type="entry name" value="SpoU-like_TRM3-like"/>
    <property type="match status" value="1"/>
</dbReference>
<dbReference type="InterPro" id="IPR001537">
    <property type="entry name" value="SpoU_MeTrfase"/>
</dbReference>
<dbReference type="Pfam" id="PF00588">
    <property type="entry name" value="SpoU_methylase"/>
    <property type="match status" value="1"/>
</dbReference>
<dbReference type="GO" id="GO:0003723">
    <property type="term" value="F:RNA binding"/>
    <property type="evidence" value="ECO:0007669"/>
    <property type="project" value="InterPro"/>
</dbReference>
<gene>
    <name evidence="4" type="ORF">PUN28_016285</name>
</gene>
<dbReference type="GO" id="GO:0016423">
    <property type="term" value="F:tRNA (guanine) methyltransferase activity"/>
    <property type="evidence" value="ECO:0007669"/>
    <property type="project" value="InterPro"/>
</dbReference>
<organism evidence="4 5">
    <name type="scientific">Cardiocondyla obscurior</name>
    <dbReference type="NCBI Taxonomy" id="286306"/>
    <lineage>
        <taxon>Eukaryota</taxon>
        <taxon>Metazoa</taxon>
        <taxon>Ecdysozoa</taxon>
        <taxon>Arthropoda</taxon>
        <taxon>Hexapoda</taxon>
        <taxon>Insecta</taxon>
        <taxon>Pterygota</taxon>
        <taxon>Neoptera</taxon>
        <taxon>Endopterygota</taxon>
        <taxon>Hymenoptera</taxon>
        <taxon>Apocrita</taxon>
        <taxon>Aculeata</taxon>
        <taxon>Formicoidea</taxon>
        <taxon>Formicidae</taxon>
        <taxon>Myrmicinae</taxon>
        <taxon>Cardiocondyla</taxon>
    </lineage>
</organism>
<keyword evidence="5" id="KW-1185">Reference proteome</keyword>
<evidence type="ECO:0000256" key="2">
    <source>
        <dbReference type="ARBA" id="ARBA00022679"/>
    </source>
</evidence>
<dbReference type="Proteomes" id="UP001430953">
    <property type="component" value="Unassembled WGS sequence"/>
</dbReference>
<dbReference type="InterPro" id="IPR029026">
    <property type="entry name" value="tRNA_m1G_MTases_N"/>
</dbReference>
<evidence type="ECO:0000259" key="3">
    <source>
        <dbReference type="Pfam" id="PF00588"/>
    </source>
</evidence>
<reference evidence="4 5" key="1">
    <citation type="submission" date="2023-03" db="EMBL/GenBank/DDBJ databases">
        <title>High recombination rates correlate with genetic variation in Cardiocondyla obscurior ants.</title>
        <authorList>
            <person name="Errbii M."/>
        </authorList>
    </citation>
    <scope>NUCLEOTIDE SEQUENCE [LARGE SCALE GENOMIC DNA]</scope>
    <source>
        <strain evidence="4">Alpha-2009</strain>
        <tissue evidence="4">Whole body</tissue>
    </source>
</reference>
<dbReference type="Gene3D" id="3.40.1280.10">
    <property type="match status" value="1"/>
</dbReference>
<evidence type="ECO:0000313" key="4">
    <source>
        <dbReference type="EMBL" id="KAL0106461.1"/>
    </source>
</evidence>
<protein>
    <recommendedName>
        <fullName evidence="3">tRNA/rRNA methyltransferase SpoU type domain-containing protein</fullName>
    </recommendedName>
</protein>
<feature type="domain" description="tRNA/rRNA methyltransferase SpoU type" evidence="3">
    <location>
        <begin position="1332"/>
        <end position="1473"/>
    </location>
</feature>
<dbReference type="InterPro" id="IPR045330">
    <property type="entry name" value="TRM3/TARBP1"/>
</dbReference>
<dbReference type="SUPFAM" id="SSF75217">
    <property type="entry name" value="alpha/beta knot"/>
    <property type="match status" value="1"/>
</dbReference>
<keyword evidence="1" id="KW-0489">Methyltransferase</keyword>
<dbReference type="InterPro" id="IPR044748">
    <property type="entry name" value="Trm3/TARBP1_C"/>
</dbReference>
<evidence type="ECO:0000313" key="5">
    <source>
        <dbReference type="Proteomes" id="UP001430953"/>
    </source>
</evidence>